<proteinExistence type="predicted"/>
<dbReference type="SUPFAM" id="SSF54427">
    <property type="entry name" value="NTF2-like"/>
    <property type="match status" value="1"/>
</dbReference>
<dbReference type="Proteomes" id="UP000199199">
    <property type="component" value="Unassembled WGS sequence"/>
</dbReference>
<dbReference type="Gene3D" id="3.10.450.50">
    <property type="match status" value="1"/>
</dbReference>
<dbReference type="Pfam" id="PF13474">
    <property type="entry name" value="SnoaL_3"/>
    <property type="match status" value="1"/>
</dbReference>
<evidence type="ECO:0000259" key="1">
    <source>
        <dbReference type="Pfam" id="PF13474"/>
    </source>
</evidence>
<accession>A0A1I6STS5</accession>
<dbReference type="InterPro" id="IPR032710">
    <property type="entry name" value="NTF2-like_dom_sf"/>
</dbReference>
<gene>
    <name evidence="2" type="ORF">SAMN04488556_2907</name>
</gene>
<sequence length="128" mass="14443">MTVEDTVREYYETLRRGGQLESYFLEAPSTTKFGVSESLFGYDAVADALAEQTETTADWTVDSHNLVATDHGAYATVADEVTLAWTDTQSGERWRFETRWSGTLERRDGDAGADWRFRAMHVSAPHQL</sequence>
<evidence type="ECO:0000313" key="3">
    <source>
        <dbReference type="Proteomes" id="UP000199199"/>
    </source>
</evidence>
<dbReference type="OrthoDB" id="224281at2157"/>
<reference evidence="3" key="1">
    <citation type="submission" date="2016-10" db="EMBL/GenBank/DDBJ databases">
        <authorList>
            <person name="Varghese N."/>
            <person name="Submissions S."/>
        </authorList>
    </citation>
    <scope>NUCLEOTIDE SEQUENCE [LARGE SCALE GENOMIC DNA]</scope>
    <source>
        <strain evidence="3">DSM 22427</strain>
    </source>
</reference>
<keyword evidence="3" id="KW-1185">Reference proteome</keyword>
<dbReference type="InterPro" id="IPR037401">
    <property type="entry name" value="SnoaL-like"/>
</dbReference>
<dbReference type="RefSeq" id="WP_092905316.1">
    <property type="nucleotide sequence ID" value="NZ_FOZS01000002.1"/>
</dbReference>
<feature type="domain" description="SnoaL-like" evidence="1">
    <location>
        <begin position="3"/>
        <end position="125"/>
    </location>
</feature>
<name>A0A1I6STS5_9EURY</name>
<protein>
    <submittedName>
        <fullName evidence="2">SnoaL-like domain-containing protein</fullName>
    </submittedName>
</protein>
<dbReference type="EMBL" id="FOZS01000002">
    <property type="protein sequence ID" value="SFS80329.1"/>
    <property type="molecule type" value="Genomic_DNA"/>
</dbReference>
<evidence type="ECO:0000313" key="2">
    <source>
        <dbReference type="EMBL" id="SFS80329.1"/>
    </source>
</evidence>
<organism evidence="2 3">
    <name type="scientific">Halostagnicola kamekurae</name>
    <dbReference type="NCBI Taxonomy" id="619731"/>
    <lineage>
        <taxon>Archaea</taxon>
        <taxon>Methanobacteriati</taxon>
        <taxon>Methanobacteriota</taxon>
        <taxon>Stenosarchaea group</taxon>
        <taxon>Halobacteria</taxon>
        <taxon>Halobacteriales</taxon>
        <taxon>Natrialbaceae</taxon>
        <taxon>Halostagnicola</taxon>
    </lineage>
</organism>
<dbReference type="AlphaFoldDB" id="A0A1I6STS5"/>